<dbReference type="AlphaFoldDB" id="A0AA39QVL1"/>
<keyword evidence="3" id="KW-1185">Reference proteome</keyword>
<dbReference type="PANTHER" id="PTHR42791">
    <property type="entry name" value="GNAT FAMILY ACETYLTRANSFERASE"/>
    <property type="match status" value="1"/>
</dbReference>
<protein>
    <recommendedName>
        <fullName evidence="1">N-acetyltransferase domain-containing protein</fullName>
    </recommendedName>
</protein>
<dbReference type="Pfam" id="PF00583">
    <property type="entry name" value="Acetyltransf_1"/>
    <property type="match status" value="1"/>
</dbReference>
<name>A0AA39QVL1_9LECA</name>
<evidence type="ECO:0000313" key="2">
    <source>
        <dbReference type="EMBL" id="KAK0509980.1"/>
    </source>
</evidence>
<organism evidence="2 3">
    <name type="scientific">Cladonia borealis</name>
    <dbReference type="NCBI Taxonomy" id="184061"/>
    <lineage>
        <taxon>Eukaryota</taxon>
        <taxon>Fungi</taxon>
        <taxon>Dikarya</taxon>
        <taxon>Ascomycota</taxon>
        <taxon>Pezizomycotina</taxon>
        <taxon>Lecanoromycetes</taxon>
        <taxon>OSLEUM clade</taxon>
        <taxon>Lecanoromycetidae</taxon>
        <taxon>Lecanorales</taxon>
        <taxon>Lecanorineae</taxon>
        <taxon>Cladoniaceae</taxon>
        <taxon>Cladonia</taxon>
    </lineage>
</organism>
<dbReference type="PROSITE" id="PS51186">
    <property type="entry name" value="GNAT"/>
    <property type="match status" value="1"/>
</dbReference>
<accession>A0AA39QVL1</accession>
<comment type="caution">
    <text evidence="2">The sequence shown here is derived from an EMBL/GenBank/DDBJ whole genome shotgun (WGS) entry which is preliminary data.</text>
</comment>
<dbReference type="InterPro" id="IPR000182">
    <property type="entry name" value="GNAT_dom"/>
</dbReference>
<dbReference type="SUPFAM" id="SSF55729">
    <property type="entry name" value="Acyl-CoA N-acyltransferases (Nat)"/>
    <property type="match status" value="1"/>
</dbReference>
<dbReference type="InterPro" id="IPR016181">
    <property type="entry name" value="Acyl_CoA_acyltransferase"/>
</dbReference>
<evidence type="ECO:0000259" key="1">
    <source>
        <dbReference type="PROSITE" id="PS51186"/>
    </source>
</evidence>
<dbReference type="EMBL" id="JAFEKC020000017">
    <property type="protein sequence ID" value="KAK0509980.1"/>
    <property type="molecule type" value="Genomic_DNA"/>
</dbReference>
<reference evidence="2" key="1">
    <citation type="submission" date="2023-03" db="EMBL/GenBank/DDBJ databases">
        <title>Complete genome of Cladonia borealis.</title>
        <authorList>
            <person name="Park H."/>
        </authorList>
    </citation>
    <scope>NUCLEOTIDE SEQUENCE</scope>
    <source>
        <strain evidence="2">ANT050790</strain>
    </source>
</reference>
<dbReference type="CDD" id="cd04301">
    <property type="entry name" value="NAT_SF"/>
    <property type="match status" value="1"/>
</dbReference>
<proteinExistence type="predicted"/>
<dbReference type="InterPro" id="IPR052523">
    <property type="entry name" value="Trichothecene_AcTrans"/>
</dbReference>
<dbReference type="PANTHER" id="PTHR42791:SF5">
    <property type="entry name" value="HYPOTHETICAL ACETYLTRANSFERASE (EUROFUNG)"/>
    <property type="match status" value="1"/>
</dbReference>
<dbReference type="Proteomes" id="UP001166286">
    <property type="component" value="Unassembled WGS sequence"/>
</dbReference>
<dbReference type="Gene3D" id="3.40.630.30">
    <property type="match status" value="1"/>
</dbReference>
<sequence length="241" mass="27977">MPFDILQVSPDTDFDELVRVEWASYEQPYCRLIRLFFPILSDGPEARAASLKESTERQLSWHKEDPTSRWIKAIDHETGQIAGAACWHIYEKNPYSDQSEGECTWFPEGESREMANSLMGQFLTPRMKYMAKPHMFLDICFVHPSYRRCGIGKLLVAWGTEKADETGLETYIDATEAGIPLYEACGFVKASRVDFDASKHEPSQQWKDLREELLPFSFWPMWRPVRGTNNDHKMKPWEQVA</sequence>
<feature type="domain" description="N-acetyltransferase" evidence="1">
    <location>
        <begin position="38"/>
        <end position="226"/>
    </location>
</feature>
<gene>
    <name evidence="2" type="ORF">JMJ35_007374</name>
</gene>
<dbReference type="GO" id="GO:0016747">
    <property type="term" value="F:acyltransferase activity, transferring groups other than amino-acyl groups"/>
    <property type="evidence" value="ECO:0007669"/>
    <property type="project" value="InterPro"/>
</dbReference>
<evidence type="ECO:0000313" key="3">
    <source>
        <dbReference type="Proteomes" id="UP001166286"/>
    </source>
</evidence>